<keyword evidence="4" id="KW-1185">Reference proteome</keyword>
<dbReference type="EMBL" id="JAAGNC010000137">
    <property type="protein sequence ID" value="NEC59148.1"/>
    <property type="molecule type" value="Genomic_DNA"/>
</dbReference>
<feature type="domain" description="Cyanobactin oxidase ThcOx second" evidence="2">
    <location>
        <begin position="141"/>
        <end position="246"/>
    </location>
</feature>
<evidence type="ECO:0000259" key="2">
    <source>
        <dbReference type="Pfam" id="PF22767"/>
    </source>
</evidence>
<dbReference type="PANTHER" id="PTHR43745">
    <property type="entry name" value="NITROREDUCTASE MJ1384-RELATED"/>
    <property type="match status" value="1"/>
</dbReference>
<evidence type="ECO:0000313" key="3">
    <source>
        <dbReference type="EMBL" id="NEC59148.1"/>
    </source>
</evidence>
<reference evidence="3 4" key="1">
    <citation type="submission" date="2020-01" db="EMBL/GenBank/DDBJ databases">
        <title>Insect and environment-associated Actinomycetes.</title>
        <authorList>
            <person name="Currrie C."/>
            <person name="Chevrette M."/>
            <person name="Carlson C."/>
            <person name="Stubbendieck R."/>
            <person name="Wendt-Pienkowski E."/>
        </authorList>
    </citation>
    <scope>NUCLEOTIDE SEQUENCE [LARGE SCALE GENOMIC DNA]</scope>
    <source>
        <strain evidence="3 4">SID8386</strain>
    </source>
</reference>
<evidence type="ECO:0000256" key="1">
    <source>
        <dbReference type="SAM" id="MobiDB-lite"/>
    </source>
</evidence>
<proteinExistence type="predicted"/>
<dbReference type="InterPro" id="IPR052544">
    <property type="entry name" value="Bacteriocin_Proc_Enz"/>
</dbReference>
<dbReference type="InterPro" id="IPR054488">
    <property type="entry name" value="ThcOx_dom2"/>
</dbReference>
<dbReference type="Pfam" id="PF22767">
    <property type="entry name" value="ThcOx"/>
    <property type="match status" value="1"/>
</dbReference>
<dbReference type="InterPro" id="IPR000415">
    <property type="entry name" value="Nitroreductase-like"/>
</dbReference>
<dbReference type="CDD" id="cd02142">
    <property type="entry name" value="McbC_SagB-like_oxidoreductase"/>
    <property type="match status" value="1"/>
</dbReference>
<feature type="region of interest" description="Disordered" evidence="1">
    <location>
        <begin position="250"/>
        <end position="279"/>
    </location>
</feature>
<dbReference type="RefSeq" id="WP_067593295.1">
    <property type="nucleotide sequence ID" value="NZ_JAAGNC010000137.1"/>
</dbReference>
<organism evidence="3 4">
    <name type="scientific">Amycolatopsis rubida</name>
    <dbReference type="NCBI Taxonomy" id="112413"/>
    <lineage>
        <taxon>Bacteria</taxon>
        <taxon>Bacillati</taxon>
        <taxon>Actinomycetota</taxon>
        <taxon>Actinomycetes</taxon>
        <taxon>Pseudonocardiales</taxon>
        <taxon>Pseudonocardiaceae</taxon>
        <taxon>Amycolatopsis</taxon>
    </lineage>
</organism>
<dbReference type="InterPro" id="IPR020051">
    <property type="entry name" value="SagB-type_dehydrogenase"/>
</dbReference>
<dbReference type="PANTHER" id="PTHR43745:SF2">
    <property type="entry name" value="NITROREDUCTASE MJ1384-RELATED"/>
    <property type="match status" value="1"/>
</dbReference>
<comment type="caution">
    <text evidence="3">The sequence shown here is derived from an EMBL/GenBank/DDBJ whole genome shotgun (WGS) entry which is preliminary data.</text>
</comment>
<protein>
    <submittedName>
        <fullName evidence="3">SagB/ThcOx family dehydrogenase</fullName>
    </submittedName>
</protein>
<dbReference type="NCBIfam" id="TIGR03605">
    <property type="entry name" value="antibiot_sagB"/>
    <property type="match status" value="1"/>
</dbReference>
<accession>A0ABX0BZ99</accession>
<gene>
    <name evidence="3" type="ORF">G3I59_26995</name>
</gene>
<name>A0ABX0BZ99_9PSEU</name>
<evidence type="ECO:0000313" key="4">
    <source>
        <dbReference type="Proteomes" id="UP000470404"/>
    </source>
</evidence>
<dbReference type="Proteomes" id="UP000470404">
    <property type="component" value="Unassembled WGS sequence"/>
</dbReference>
<dbReference type="Gene3D" id="3.40.109.10">
    <property type="entry name" value="NADH Oxidase"/>
    <property type="match status" value="1"/>
</dbReference>
<sequence>MQSEFLGDETATIRLWSLSEDALLEVDAAGAALLVVTRWGEFDVSDADGPARELLRRMELGPVFLGNVTGIVPGGREPGTAVAGREGGGPAGFERVLDRVSGAVVHSLGLANGRRPLLSAIPVVASPVFAPRRIGPLRKARLSRFAALRSADDALVLESPRADFRVVLTQPAAAQVAASLAAPATAAEIAERVASPVSVVADIVGYLVAAGVVLAAGRDRGFAEDADPVLRPWSHHELLFHVRSRMRPPELAAEPPAGEPPPETEEPAGAAGAYPLRRPEAGGLPADRRPLAELLEQDHVWPELPGASISAGQLGELLFRSARVRSAGPAHPRFGRGLRTSQRPYFAVAGLYELELYLSIEGCAGLPDGIHRYDPVGHALTVVSTDAAARRELLDMAKAAAGSARRPSALITVTVRIGRMSRVLGGAAYAIALMHLGALQQTLYLVARAMGVIAHAVPVDASDRVDRVDRVLRLRWPAEVSVGECVLAGRS</sequence>